<dbReference type="EMBL" id="FNDX01000064">
    <property type="protein sequence ID" value="SDK98247.1"/>
    <property type="molecule type" value="Genomic_DNA"/>
</dbReference>
<dbReference type="InterPro" id="IPR050249">
    <property type="entry name" value="Pseudomonas-type_ThrB"/>
</dbReference>
<comment type="similarity">
    <text evidence="1">Belongs to the pseudomonas-type ThrB family.</text>
</comment>
<accession>A0A1G9GC99</accession>
<dbReference type="SUPFAM" id="SSF56112">
    <property type="entry name" value="Protein kinase-like (PK-like)"/>
    <property type="match status" value="1"/>
</dbReference>
<protein>
    <submittedName>
        <fullName evidence="3">Homoserine kinase type II</fullName>
    </submittedName>
</protein>
<dbReference type="InterPro" id="IPR011009">
    <property type="entry name" value="Kinase-like_dom_sf"/>
</dbReference>
<evidence type="ECO:0000256" key="1">
    <source>
        <dbReference type="ARBA" id="ARBA00038240"/>
    </source>
</evidence>
<dbReference type="Gene3D" id="3.90.1200.10">
    <property type="match status" value="1"/>
</dbReference>
<dbReference type="AlphaFoldDB" id="A0A1G9GC99"/>
<evidence type="ECO:0000313" key="3">
    <source>
        <dbReference type="EMBL" id="SDK98247.1"/>
    </source>
</evidence>
<keyword evidence="3" id="KW-0808">Transferase</keyword>
<dbReference type="RefSeq" id="WP_090719878.1">
    <property type="nucleotide sequence ID" value="NZ_CBCSKY010000067.1"/>
</dbReference>
<keyword evidence="3" id="KW-0418">Kinase</keyword>
<proteinExistence type="inferred from homology"/>
<keyword evidence="4" id="KW-1185">Reference proteome</keyword>
<dbReference type="PANTHER" id="PTHR21064">
    <property type="entry name" value="AMINOGLYCOSIDE PHOSPHOTRANSFERASE DOMAIN-CONTAINING PROTEIN-RELATED"/>
    <property type="match status" value="1"/>
</dbReference>
<sequence>METIVREFWPEWAGALKKRSGGWNNTTYIVNGDGRKGVLRIYDTHRDREKIEFEHYVLLELSKLSLPFSTPLPVQTVYGDTLVQLEGENGKFACMFRYIDGDSPGEEATGYYESFGLSAGQLSSVLSELDPGPKPVYRPYYELRQAYPLCTDETVRELCMNPPESLAELKVELGRIYAAYVNIADSLKELETLPHQLVHGDLNASNLLVDKDDHSRVAALLDFEFCTYDLRAMDPAVILSGLLGHPEQQQAVRDFCSGFSRSVTLTAEELTAIPLLMLLRKVDVFLHFASRYLEGTDEISVLHEQTRLLSADLIQLSAGTAAIVELLREEQGRSGRS</sequence>
<gene>
    <name evidence="3" type="ORF">SAMN05216192_1642</name>
</gene>
<dbReference type="Pfam" id="PF01636">
    <property type="entry name" value="APH"/>
    <property type="match status" value="1"/>
</dbReference>
<dbReference type="InterPro" id="IPR002575">
    <property type="entry name" value="Aminoglycoside_PTrfase"/>
</dbReference>
<evidence type="ECO:0000259" key="2">
    <source>
        <dbReference type="Pfam" id="PF01636"/>
    </source>
</evidence>
<dbReference type="OrthoDB" id="156345at2"/>
<name>A0A1G9GC99_9BACL</name>
<dbReference type="Gene3D" id="3.30.200.20">
    <property type="entry name" value="Phosphorylase Kinase, domain 1"/>
    <property type="match status" value="1"/>
</dbReference>
<dbReference type="Proteomes" id="UP000199050">
    <property type="component" value="Unassembled WGS sequence"/>
</dbReference>
<dbReference type="GO" id="GO:0019202">
    <property type="term" value="F:amino acid kinase activity"/>
    <property type="evidence" value="ECO:0007669"/>
    <property type="project" value="TreeGrafter"/>
</dbReference>
<organism evidence="3 4">
    <name type="scientific">Paenibacillus typhae</name>
    <dbReference type="NCBI Taxonomy" id="1174501"/>
    <lineage>
        <taxon>Bacteria</taxon>
        <taxon>Bacillati</taxon>
        <taxon>Bacillota</taxon>
        <taxon>Bacilli</taxon>
        <taxon>Bacillales</taxon>
        <taxon>Paenibacillaceae</taxon>
        <taxon>Paenibacillus</taxon>
    </lineage>
</organism>
<feature type="domain" description="Aminoglycoside phosphotransferase" evidence="2">
    <location>
        <begin position="17"/>
        <end position="259"/>
    </location>
</feature>
<reference evidence="4" key="1">
    <citation type="submission" date="2016-10" db="EMBL/GenBank/DDBJ databases">
        <authorList>
            <person name="Varghese N."/>
            <person name="Submissions S."/>
        </authorList>
    </citation>
    <scope>NUCLEOTIDE SEQUENCE [LARGE SCALE GENOMIC DNA]</scope>
    <source>
        <strain evidence="4">CGMCC 1.11012</strain>
    </source>
</reference>
<dbReference type="STRING" id="1174501.SAMN05216192_1642"/>
<dbReference type="PANTHER" id="PTHR21064:SF6">
    <property type="entry name" value="AMINOGLYCOSIDE PHOSPHOTRANSFERASE DOMAIN-CONTAINING PROTEIN"/>
    <property type="match status" value="1"/>
</dbReference>
<evidence type="ECO:0000313" key="4">
    <source>
        <dbReference type="Proteomes" id="UP000199050"/>
    </source>
</evidence>